<proteinExistence type="predicted"/>
<feature type="compositionally biased region" description="Acidic residues" evidence="1">
    <location>
        <begin position="47"/>
        <end position="78"/>
    </location>
</feature>
<dbReference type="PANTHER" id="PTHR46534:SF1">
    <property type="entry name" value="IGGFC-BINDING PROTEIN N-TERMINAL DOMAIN-CONTAINING PROTEIN"/>
    <property type="match status" value="1"/>
</dbReference>
<feature type="compositionally biased region" description="Low complexity" evidence="1">
    <location>
        <begin position="25"/>
        <end position="43"/>
    </location>
</feature>
<evidence type="ECO:0000259" key="3">
    <source>
        <dbReference type="Pfam" id="PF17517"/>
    </source>
</evidence>
<dbReference type="InterPro" id="IPR035234">
    <property type="entry name" value="IgGFc-bd_N"/>
</dbReference>
<accession>A0A0C2CTF3</accession>
<feature type="region of interest" description="Disordered" evidence="1">
    <location>
        <begin position="18"/>
        <end position="106"/>
    </location>
</feature>
<feature type="domain" description="IgGFc-binding protein N-terminal" evidence="3">
    <location>
        <begin position="221"/>
        <end position="530"/>
    </location>
</feature>
<dbReference type="Pfam" id="PF17517">
    <property type="entry name" value="IgGFc_binding"/>
    <property type="match status" value="1"/>
</dbReference>
<name>A0A0C2CTF3_9BACT</name>
<dbReference type="PANTHER" id="PTHR46534">
    <property type="entry name" value="IGGFC_BINDING DOMAIN-CONTAINING PROTEIN"/>
    <property type="match status" value="1"/>
</dbReference>
<sequence length="554" mass="57688">MRRNCLACLVLSLSLAACGDEPNTDDATTTTTNGVTLDATTATETPGDGDGDGDPGDGDGDGDTGDGDGDGDSGDGDPDGGIKFDMAGIPDGGGDTGDEGPIIPENCDQAAAGETTVGCLFYAVDLDQNGGLENDQYAVAVSNVQLDTPATVTVEKRVGNAWQVVGGPIVVAPLDLHAFPLPNNNQQGSGIKADGTYRVSSDVPIIAYQFNPLIQGAASSDASMLYPAASWDYINHVVHWGEGYGNGYITIVAAQDGTVVEVTPVVSTQAGPGVPAGSPNVPFQIMLAEGEIAEVMVVQQHAQLTGTKVISDEDHPIAVFSGHECAWIPFGEVACDHIEEQLAGVRLWGQNFAAGRVPVRWPQAPETSLWQIVASEDNTSVTITAHQDVTGLPMTPAMLDQGEKLEFFAGGTPQHPGDLLIEADKPIAVANYMTGFGNLPSGNLGDPAMVQLAPFEQFLPRYVVLVPDQWINDVLVVTQPIGAEVTVDGVPIPPDQYLEFGGDWEAARYAVPDGVHQLEGTEPFSVVVVGYDGADSYAYLGGSSTGKINPAPQG</sequence>
<evidence type="ECO:0000256" key="1">
    <source>
        <dbReference type="SAM" id="MobiDB-lite"/>
    </source>
</evidence>
<gene>
    <name evidence="4" type="ORF">DB30_00916</name>
</gene>
<dbReference type="AlphaFoldDB" id="A0A0C2CTF3"/>
<feature type="signal peptide" evidence="2">
    <location>
        <begin position="1"/>
        <end position="19"/>
    </location>
</feature>
<protein>
    <submittedName>
        <fullName evidence="4">Chitinase</fullName>
    </submittedName>
</protein>
<dbReference type="RefSeq" id="WP_146661785.1">
    <property type="nucleotide sequence ID" value="NZ_JMCC02000114.1"/>
</dbReference>
<feature type="chain" id="PRO_5002163845" evidence="2">
    <location>
        <begin position="20"/>
        <end position="554"/>
    </location>
</feature>
<comment type="caution">
    <text evidence="4">The sequence shown here is derived from an EMBL/GenBank/DDBJ whole genome shotgun (WGS) entry which is preliminary data.</text>
</comment>
<dbReference type="PROSITE" id="PS51257">
    <property type="entry name" value="PROKAR_LIPOPROTEIN"/>
    <property type="match status" value="1"/>
</dbReference>
<evidence type="ECO:0000256" key="2">
    <source>
        <dbReference type="SAM" id="SignalP"/>
    </source>
</evidence>
<organism evidence="4 5">
    <name type="scientific">Enhygromyxa salina</name>
    <dbReference type="NCBI Taxonomy" id="215803"/>
    <lineage>
        <taxon>Bacteria</taxon>
        <taxon>Pseudomonadati</taxon>
        <taxon>Myxococcota</taxon>
        <taxon>Polyangia</taxon>
        <taxon>Nannocystales</taxon>
        <taxon>Nannocystaceae</taxon>
        <taxon>Enhygromyxa</taxon>
    </lineage>
</organism>
<reference evidence="4 5" key="1">
    <citation type="submission" date="2014-12" db="EMBL/GenBank/DDBJ databases">
        <title>Genome assembly of Enhygromyxa salina DSM 15201.</title>
        <authorList>
            <person name="Sharma G."/>
            <person name="Subramanian S."/>
        </authorList>
    </citation>
    <scope>NUCLEOTIDE SEQUENCE [LARGE SCALE GENOMIC DNA]</scope>
    <source>
        <strain evidence="4 5">DSM 15201</strain>
    </source>
</reference>
<evidence type="ECO:0000313" key="5">
    <source>
        <dbReference type="Proteomes" id="UP000031599"/>
    </source>
</evidence>
<keyword evidence="2" id="KW-0732">Signal</keyword>
<dbReference type="EMBL" id="JMCC02000114">
    <property type="protein sequence ID" value="KIG12895.1"/>
    <property type="molecule type" value="Genomic_DNA"/>
</dbReference>
<evidence type="ECO:0000313" key="4">
    <source>
        <dbReference type="EMBL" id="KIG12895.1"/>
    </source>
</evidence>
<dbReference type="Proteomes" id="UP000031599">
    <property type="component" value="Unassembled WGS sequence"/>
</dbReference>